<keyword evidence="3" id="KW-0732">Signal</keyword>
<reference evidence="4 5" key="2">
    <citation type="journal article" date="2013" name="Plant Cell Physiol.">
        <title>Rice Annotation Project Database (RAP-DB): an integrative and interactive database for rice genomics.</title>
        <authorList>
            <person name="Sakai H."/>
            <person name="Lee S.S."/>
            <person name="Tanaka T."/>
            <person name="Numa H."/>
            <person name="Kim J."/>
            <person name="Kawahara Y."/>
            <person name="Wakimoto H."/>
            <person name="Yang C.C."/>
            <person name="Iwamoto M."/>
            <person name="Abe T."/>
            <person name="Yamada Y."/>
            <person name="Muto A."/>
            <person name="Inokuchi H."/>
            <person name="Ikemura T."/>
            <person name="Matsumoto T."/>
            <person name="Sasaki T."/>
            <person name="Itoh T."/>
        </authorList>
    </citation>
    <scope>NUCLEOTIDE SEQUENCE [LARGE SCALE GENOMIC DNA]</scope>
    <source>
        <strain evidence="5">cv. Nipponbare</strain>
    </source>
</reference>
<feature type="region of interest" description="Disordered" evidence="1">
    <location>
        <begin position="332"/>
        <end position="355"/>
    </location>
</feature>
<feature type="chain" id="PRO_5006057327" evidence="3">
    <location>
        <begin position="21"/>
        <end position="376"/>
    </location>
</feature>
<protein>
    <submittedName>
        <fullName evidence="4">Os11g0158666 protein</fullName>
    </submittedName>
</protein>
<dbReference type="Proteomes" id="UP000059680">
    <property type="component" value="Chromosome 11"/>
</dbReference>
<evidence type="ECO:0000256" key="1">
    <source>
        <dbReference type="SAM" id="MobiDB-lite"/>
    </source>
</evidence>
<sequence length="376" mass="41915">MCAALLSIFAALSTTPPLTPAPPPLLPPGLLPSSPAPAPPPPSWSLVSSRYISSTIGFHSLTLALMNQFETWLLVRPVCLASMILSESLGYLHDEVFEEPSPEDGDGALGEAALGAPRAALHHAQLLQRALLPELVVDVPEPGPHRAAASAVGVDGLPQRPARRPHLPRDRVPQAPELPRDGPQRQRRVRPRRPAPRHRLERRHHHLHLLVVLPVPLLHLIKHVNQLSFLHLQLLPLRRRHLRRRRRAAALGAAAILRAAAGHALRVLLLLHRGRALRRRGGLDVVHALADAHHLVEQLLRRLEVLGAHHHLPVRRRALRHRLQVLPLVAGGHHGRHRHRRRRLAGRQAEDSTDTRRATAVSLLMLVLRRRRRHVA</sequence>
<accession>A0A0P0XZA8</accession>
<proteinExistence type="predicted"/>
<dbReference type="PaxDb" id="39947-A0A0P0XZA8"/>
<evidence type="ECO:0000256" key="3">
    <source>
        <dbReference type="SAM" id="SignalP"/>
    </source>
</evidence>
<reference evidence="5" key="1">
    <citation type="journal article" date="2005" name="Nature">
        <title>The map-based sequence of the rice genome.</title>
        <authorList>
            <consortium name="International rice genome sequencing project (IRGSP)"/>
            <person name="Matsumoto T."/>
            <person name="Wu J."/>
            <person name="Kanamori H."/>
            <person name="Katayose Y."/>
            <person name="Fujisawa M."/>
            <person name="Namiki N."/>
            <person name="Mizuno H."/>
            <person name="Yamamoto K."/>
            <person name="Antonio B.A."/>
            <person name="Baba T."/>
            <person name="Sakata K."/>
            <person name="Nagamura Y."/>
            <person name="Aoki H."/>
            <person name="Arikawa K."/>
            <person name="Arita K."/>
            <person name="Bito T."/>
            <person name="Chiden Y."/>
            <person name="Fujitsuka N."/>
            <person name="Fukunaka R."/>
            <person name="Hamada M."/>
            <person name="Harada C."/>
            <person name="Hayashi A."/>
            <person name="Hijishita S."/>
            <person name="Honda M."/>
            <person name="Hosokawa S."/>
            <person name="Ichikawa Y."/>
            <person name="Idonuma A."/>
            <person name="Iijima M."/>
            <person name="Ikeda M."/>
            <person name="Ikeno M."/>
            <person name="Ito K."/>
            <person name="Ito S."/>
            <person name="Ito T."/>
            <person name="Ito Y."/>
            <person name="Ito Y."/>
            <person name="Iwabuchi A."/>
            <person name="Kamiya K."/>
            <person name="Karasawa W."/>
            <person name="Kurita K."/>
            <person name="Katagiri S."/>
            <person name="Kikuta A."/>
            <person name="Kobayashi H."/>
            <person name="Kobayashi N."/>
            <person name="Machita K."/>
            <person name="Maehara T."/>
            <person name="Masukawa M."/>
            <person name="Mizubayashi T."/>
            <person name="Mukai Y."/>
            <person name="Nagasaki H."/>
            <person name="Nagata Y."/>
            <person name="Naito S."/>
            <person name="Nakashima M."/>
            <person name="Nakama Y."/>
            <person name="Nakamichi Y."/>
            <person name="Nakamura M."/>
            <person name="Meguro A."/>
            <person name="Negishi M."/>
            <person name="Ohta I."/>
            <person name="Ohta T."/>
            <person name="Okamoto M."/>
            <person name="Ono N."/>
            <person name="Saji S."/>
            <person name="Sakaguchi M."/>
            <person name="Sakai K."/>
            <person name="Shibata M."/>
            <person name="Shimokawa T."/>
            <person name="Song J."/>
            <person name="Takazaki Y."/>
            <person name="Terasawa K."/>
            <person name="Tsugane M."/>
            <person name="Tsuji K."/>
            <person name="Ueda S."/>
            <person name="Waki K."/>
            <person name="Yamagata H."/>
            <person name="Yamamoto M."/>
            <person name="Yamamoto S."/>
            <person name="Yamane H."/>
            <person name="Yoshiki S."/>
            <person name="Yoshihara R."/>
            <person name="Yukawa K."/>
            <person name="Zhong H."/>
            <person name="Yano M."/>
            <person name="Yuan Q."/>
            <person name="Ouyang S."/>
            <person name="Liu J."/>
            <person name="Jones K.M."/>
            <person name="Gansberger K."/>
            <person name="Moffat K."/>
            <person name="Hill J."/>
            <person name="Bera J."/>
            <person name="Fadrosh D."/>
            <person name="Jin S."/>
            <person name="Johri S."/>
            <person name="Kim M."/>
            <person name="Overton L."/>
            <person name="Reardon M."/>
            <person name="Tsitrin T."/>
            <person name="Vuong H."/>
            <person name="Weaver B."/>
            <person name="Ciecko A."/>
            <person name="Tallon L."/>
            <person name="Jackson J."/>
            <person name="Pai G."/>
            <person name="Aken S.V."/>
            <person name="Utterback T."/>
            <person name="Reidmuller S."/>
            <person name="Feldblyum T."/>
            <person name="Hsiao J."/>
            <person name="Zismann V."/>
            <person name="Iobst S."/>
            <person name="de Vazeille A.R."/>
            <person name="Buell C.R."/>
            <person name="Ying K."/>
            <person name="Li Y."/>
            <person name="Lu T."/>
            <person name="Huang Y."/>
            <person name="Zhao Q."/>
            <person name="Feng Q."/>
            <person name="Zhang L."/>
            <person name="Zhu J."/>
            <person name="Weng Q."/>
            <person name="Mu J."/>
            <person name="Lu Y."/>
            <person name="Fan D."/>
            <person name="Liu Y."/>
            <person name="Guan J."/>
            <person name="Zhang Y."/>
            <person name="Yu S."/>
            <person name="Liu X."/>
            <person name="Zhang Y."/>
            <person name="Hong G."/>
            <person name="Han B."/>
            <person name="Choisne N."/>
            <person name="Demange N."/>
            <person name="Orjeda G."/>
            <person name="Samain S."/>
            <person name="Cattolico L."/>
            <person name="Pelletier E."/>
            <person name="Couloux A."/>
            <person name="Segurens B."/>
            <person name="Wincker P."/>
            <person name="D'Hont A."/>
            <person name="Scarpelli C."/>
            <person name="Weissenbach J."/>
            <person name="Salanoubat M."/>
            <person name="Quetier F."/>
            <person name="Yu Y."/>
            <person name="Kim H.R."/>
            <person name="Rambo T."/>
            <person name="Currie J."/>
            <person name="Collura K."/>
            <person name="Luo M."/>
            <person name="Yang T."/>
            <person name="Ammiraju J.S.S."/>
            <person name="Engler F."/>
            <person name="Soderlund C."/>
            <person name="Wing R.A."/>
            <person name="Palmer L.E."/>
            <person name="de la Bastide M."/>
            <person name="Spiegel L."/>
            <person name="Nascimento L."/>
            <person name="Zutavern T."/>
            <person name="O'Shaughnessy A."/>
            <person name="Dike S."/>
            <person name="Dedhia N."/>
            <person name="Preston R."/>
            <person name="Balija V."/>
            <person name="McCombie W.R."/>
            <person name="Chow T."/>
            <person name="Chen H."/>
            <person name="Chung M."/>
            <person name="Chen C."/>
            <person name="Shaw J."/>
            <person name="Wu H."/>
            <person name="Hsiao K."/>
            <person name="Chao Y."/>
            <person name="Chu M."/>
            <person name="Cheng C."/>
            <person name="Hour A."/>
            <person name="Lee P."/>
            <person name="Lin S."/>
            <person name="Lin Y."/>
            <person name="Liou J."/>
            <person name="Liu S."/>
            <person name="Hsing Y."/>
            <person name="Raghuvanshi S."/>
            <person name="Mohanty A."/>
            <person name="Bharti A.K."/>
            <person name="Gaur A."/>
            <person name="Gupta V."/>
            <person name="Kumar D."/>
            <person name="Ravi V."/>
            <person name="Vij S."/>
            <person name="Kapur A."/>
            <person name="Khurana P."/>
            <person name="Khurana P."/>
            <person name="Khurana J.P."/>
            <person name="Tyagi A.K."/>
            <person name="Gaikwad K."/>
            <person name="Singh A."/>
            <person name="Dalal V."/>
            <person name="Srivastava S."/>
            <person name="Dixit A."/>
            <person name="Pal A.K."/>
            <person name="Ghazi I.A."/>
            <person name="Yadav M."/>
            <person name="Pandit A."/>
            <person name="Bhargava A."/>
            <person name="Sureshbabu K."/>
            <person name="Batra K."/>
            <person name="Sharma T.R."/>
            <person name="Mohapatra T."/>
            <person name="Singh N.K."/>
            <person name="Messing J."/>
            <person name="Nelson A.B."/>
            <person name="Fuks G."/>
            <person name="Kavchok S."/>
            <person name="Keizer G."/>
            <person name="Linton E."/>
            <person name="Llaca V."/>
            <person name="Song R."/>
            <person name="Tanyolac B."/>
            <person name="Young S."/>
            <person name="Ho-Il K."/>
            <person name="Hahn J.H."/>
            <person name="Sangsakoo G."/>
            <person name="Vanavichit A."/>
            <person name="de Mattos Luiz.A.T."/>
            <person name="Zimmer P.D."/>
            <person name="Malone G."/>
            <person name="Dellagostin O."/>
            <person name="de Oliveira A.C."/>
            <person name="Bevan M."/>
            <person name="Bancroft I."/>
            <person name="Minx P."/>
            <person name="Cordum H."/>
            <person name="Wilson R."/>
            <person name="Cheng Z."/>
            <person name="Jin W."/>
            <person name="Jiang J."/>
            <person name="Leong S.A."/>
            <person name="Iwama H."/>
            <person name="Gojobori T."/>
            <person name="Itoh T."/>
            <person name="Niimura Y."/>
            <person name="Fujii Y."/>
            <person name="Habara T."/>
            <person name="Sakai H."/>
            <person name="Sato Y."/>
            <person name="Wilson G."/>
            <person name="Kumar K."/>
            <person name="McCouch S."/>
            <person name="Juretic N."/>
            <person name="Hoen D."/>
            <person name="Wright S."/>
            <person name="Bruskiewich R."/>
            <person name="Bureau T."/>
            <person name="Miyao A."/>
            <person name="Hirochika H."/>
            <person name="Nishikawa T."/>
            <person name="Kadowaki K."/>
            <person name="Sugiura M."/>
            <person name="Burr B."/>
            <person name="Sasaki T."/>
        </authorList>
    </citation>
    <scope>NUCLEOTIDE SEQUENCE [LARGE SCALE GENOMIC DNA]</scope>
    <source>
        <strain evidence="5">cv. Nipponbare</strain>
    </source>
</reference>
<evidence type="ECO:0000313" key="4">
    <source>
        <dbReference type="EMBL" id="BAT12782.1"/>
    </source>
</evidence>
<dbReference type="AlphaFoldDB" id="A0A0P0XZA8"/>
<dbReference type="EMBL" id="AP014967">
    <property type="protein sequence ID" value="BAT12782.1"/>
    <property type="molecule type" value="Genomic_DNA"/>
</dbReference>
<organism evidence="4 5">
    <name type="scientific">Oryza sativa subsp. japonica</name>
    <name type="common">Rice</name>
    <dbReference type="NCBI Taxonomy" id="39947"/>
    <lineage>
        <taxon>Eukaryota</taxon>
        <taxon>Viridiplantae</taxon>
        <taxon>Streptophyta</taxon>
        <taxon>Embryophyta</taxon>
        <taxon>Tracheophyta</taxon>
        <taxon>Spermatophyta</taxon>
        <taxon>Magnoliopsida</taxon>
        <taxon>Liliopsida</taxon>
        <taxon>Poales</taxon>
        <taxon>Poaceae</taxon>
        <taxon>BOP clade</taxon>
        <taxon>Oryzoideae</taxon>
        <taxon>Oryzeae</taxon>
        <taxon>Oryzinae</taxon>
        <taxon>Oryza</taxon>
        <taxon>Oryza sativa</taxon>
    </lineage>
</organism>
<feature type="signal peptide" evidence="3">
    <location>
        <begin position="1"/>
        <end position="20"/>
    </location>
</feature>
<keyword evidence="2" id="KW-1133">Transmembrane helix</keyword>
<dbReference type="InParanoid" id="A0A0P0XZA8"/>
<keyword evidence="2" id="KW-0472">Membrane</keyword>
<feature type="transmembrane region" description="Helical" evidence="2">
    <location>
        <begin position="248"/>
        <end position="271"/>
    </location>
</feature>
<reference evidence="4 5" key="3">
    <citation type="journal article" date="2013" name="Rice">
        <title>Improvement of the Oryza sativa Nipponbare reference genome using next generation sequence and optical map data.</title>
        <authorList>
            <person name="Kawahara Y."/>
            <person name="de la Bastide M."/>
            <person name="Hamilton J.P."/>
            <person name="Kanamori H."/>
            <person name="McCombie W.R."/>
            <person name="Ouyang S."/>
            <person name="Schwartz D.C."/>
            <person name="Tanaka T."/>
            <person name="Wu J."/>
            <person name="Zhou S."/>
            <person name="Childs K.L."/>
            <person name="Davidson R.M."/>
            <person name="Lin H."/>
            <person name="Quesada-Ocampo L."/>
            <person name="Vaillancourt B."/>
            <person name="Sakai H."/>
            <person name="Lee S.S."/>
            <person name="Kim J."/>
            <person name="Numa H."/>
            <person name="Itoh T."/>
            <person name="Buell C.R."/>
            <person name="Matsumoto T."/>
        </authorList>
    </citation>
    <scope>NUCLEOTIDE SEQUENCE [LARGE SCALE GENOMIC DNA]</scope>
    <source>
        <strain evidence="5">cv. Nipponbare</strain>
    </source>
</reference>
<feature type="compositionally biased region" description="Basic and acidic residues" evidence="1">
    <location>
        <begin position="167"/>
        <end position="184"/>
    </location>
</feature>
<keyword evidence="5" id="KW-1185">Reference proteome</keyword>
<keyword evidence="2" id="KW-0812">Transmembrane</keyword>
<feature type="compositionally biased region" description="Basic residues" evidence="1">
    <location>
        <begin position="333"/>
        <end position="345"/>
    </location>
</feature>
<evidence type="ECO:0000313" key="5">
    <source>
        <dbReference type="Proteomes" id="UP000059680"/>
    </source>
</evidence>
<gene>
    <name evidence="4" type="ordered locus">Os11g0158666</name>
    <name evidence="4" type="ORF">OSNPB_110158666</name>
</gene>
<feature type="region of interest" description="Disordered" evidence="1">
    <location>
        <begin position="146"/>
        <end position="201"/>
    </location>
</feature>
<feature type="compositionally biased region" description="Basic residues" evidence="1">
    <location>
        <begin position="185"/>
        <end position="201"/>
    </location>
</feature>
<dbReference type="Gramene" id="Os11t0158666-00">
    <property type="protein sequence ID" value="Os11t0158666-00"/>
    <property type="gene ID" value="Os11g0158666"/>
</dbReference>
<feature type="non-terminal residue" evidence="4">
    <location>
        <position position="376"/>
    </location>
</feature>
<dbReference type="eggNOG" id="ENOG502R6CY">
    <property type="taxonomic scope" value="Eukaryota"/>
</dbReference>
<name>A0A0P0XZA8_ORYSJ</name>
<evidence type="ECO:0000256" key="2">
    <source>
        <dbReference type="SAM" id="Phobius"/>
    </source>
</evidence>